<keyword evidence="3" id="KW-0967">Endosome</keyword>
<dbReference type="SUPFAM" id="SSF64268">
    <property type="entry name" value="PX domain"/>
    <property type="match status" value="1"/>
</dbReference>
<evidence type="ECO:0000256" key="2">
    <source>
        <dbReference type="ARBA" id="ARBA00022448"/>
    </source>
</evidence>
<protein>
    <submittedName>
        <fullName evidence="9">Myosinlike protein putative</fullName>
    </submittedName>
</protein>
<accession>F0WTE1</accession>
<evidence type="ECO:0000313" key="9">
    <source>
        <dbReference type="EMBL" id="CCA24631.1"/>
    </source>
</evidence>
<evidence type="ECO:0000256" key="3">
    <source>
        <dbReference type="ARBA" id="ARBA00022753"/>
    </source>
</evidence>
<dbReference type="CDD" id="cd06093">
    <property type="entry name" value="PX_domain"/>
    <property type="match status" value="1"/>
</dbReference>
<organism evidence="9">
    <name type="scientific">Albugo laibachii Nc14</name>
    <dbReference type="NCBI Taxonomy" id="890382"/>
    <lineage>
        <taxon>Eukaryota</taxon>
        <taxon>Sar</taxon>
        <taxon>Stramenopiles</taxon>
        <taxon>Oomycota</taxon>
        <taxon>Peronosporomycetes</taxon>
        <taxon>Albuginales</taxon>
        <taxon>Albuginaceae</taxon>
        <taxon>Albugo</taxon>
    </lineage>
</organism>
<evidence type="ECO:0000256" key="1">
    <source>
        <dbReference type="ARBA" id="ARBA00004469"/>
    </source>
</evidence>
<evidence type="ECO:0000256" key="4">
    <source>
        <dbReference type="ARBA" id="ARBA00022927"/>
    </source>
</evidence>
<feature type="coiled-coil region" evidence="7">
    <location>
        <begin position="273"/>
        <end position="361"/>
    </location>
</feature>
<dbReference type="AlphaFoldDB" id="F0WTE1"/>
<dbReference type="InterPro" id="IPR039937">
    <property type="entry name" value="SNX20/SNX21"/>
</dbReference>
<keyword evidence="5" id="KW-0446">Lipid-binding</keyword>
<feature type="coiled-coil region" evidence="7">
    <location>
        <begin position="114"/>
        <end position="168"/>
    </location>
</feature>
<dbReference type="GO" id="GO:0015031">
    <property type="term" value="P:protein transport"/>
    <property type="evidence" value="ECO:0007669"/>
    <property type="project" value="UniProtKB-KW"/>
</dbReference>
<evidence type="ECO:0000256" key="6">
    <source>
        <dbReference type="ARBA" id="ARBA00023136"/>
    </source>
</evidence>
<dbReference type="EMBL" id="FR824294">
    <property type="protein sequence ID" value="CCA24631.1"/>
    <property type="molecule type" value="Genomic_DNA"/>
</dbReference>
<keyword evidence="4" id="KW-0653">Protein transport</keyword>
<evidence type="ECO:0000256" key="5">
    <source>
        <dbReference type="ARBA" id="ARBA00023121"/>
    </source>
</evidence>
<dbReference type="InterPro" id="IPR036871">
    <property type="entry name" value="PX_dom_sf"/>
</dbReference>
<keyword evidence="6" id="KW-0472">Membrane</keyword>
<name>F0WTE1_9STRA</name>
<dbReference type="InterPro" id="IPR001683">
    <property type="entry name" value="PX_dom"/>
</dbReference>
<dbReference type="Pfam" id="PF00787">
    <property type="entry name" value="PX"/>
    <property type="match status" value="1"/>
</dbReference>
<reference evidence="9" key="2">
    <citation type="submission" date="2011-02" db="EMBL/GenBank/DDBJ databases">
        <authorList>
            <person name="MacLean D."/>
        </authorList>
    </citation>
    <scope>NUCLEOTIDE SEQUENCE</scope>
</reference>
<proteinExistence type="predicted"/>
<gene>
    <name evidence="9" type="primary">AlNc14C249G9620</name>
    <name evidence="9" type="ORF">ALNC14_107750</name>
</gene>
<reference evidence="9" key="1">
    <citation type="journal article" date="2011" name="PLoS Biol.">
        <title>Gene gain and loss during evolution of obligate parasitism in the white rust pathogen of Arabidopsis thaliana.</title>
        <authorList>
            <person name="Kemen E."/>
            <person name="Gardiner A."/>
            <person name="Schultz-Larsen T."/>
            <person name="Kemen A.C."/>
            <person name="Balmuth A.L."/>
            <person name="Robert-Seilaniantz A."/>
            <person name="Bailey K."/>
            <person name="Holub E."/>
            <person name="Studholme D.J."/>
            <person name="Maclean D."/>
            <person name="Jones J.D."/>
        </authorList>
    </citation>
    <scope>NUCLEOTIDE SEQUENCE</scope>
</reference>
<dbReference type="PANTHER" id="PTHR20939">
    <property type="entry name" value="SORTING NEXIN 20, 21"/>
    <property type="match status" value="1"/>
</dbReference>
<dbReference type="GO" id="GO:0031901">
    <property type="term" value="C:early endosome membrane"/>
    <property type="evidence" value="ECO:0007669"/>
    <property type="project" value="UniProtKB-SubCell"/>
</dbReference>
<keyword evidence="2" id="KW-0813">Transport</keyword>
<evidence type="ECO:0000256" key="7">
    <source>
        <dbReference type="SAM" id="Coils"/>
    </source>
</evidence>
<keyword evidence="7" id="KW-0175">Coiled coil</keyword>
<dbReference type="PROSITE" id="PS50195">
    <property type="entry name" value="PX"/>
    <property type="match status" value="1"/>
</dbReference>
<dbReference type="Gene3D" id="3.30.1520.10">
    <property type="entry name" value="Phox-like domain"/>
    <property type="match status" value="1"/>
</dbReference>
<feature type="domain" description="PX" evidence="8">
    <location>
        <begin position="494"/>
        <end position="619"/>
    </location>
</feature>
<dbReference type="GO" id="GO:1901981">
    <property type="term" value="F:phosphatidylinositol phosphate binding"/>
    <property type="evidence" value="ECO:0007669"/>
    <property type="project" value="TreeGrafter"/>
</dbReference>
<dbReference type="PANTHER" id="PTHR20939:SF11">
    <property type="entry name" value="LD12265P"/>
    <property type="match status" value="1"/>
</dbReference>
<comment type="subcellular location">
    <subcellularLocation>
        <location evidence="1">Early endosome membrane</location>
        <topology evidence="1">Peripheral membrane protein</topology>
        <orientation evidence="1">Cytoplasmic side</orientation>
    </subcellularLocation>
</comment>
<sequence>MYSSYWTPKDGRESTVLTDHEALSRDEATHRSIQTDETQLRPLDLETIMSSKAAVKYWYLHRPKTMRFVHETAVKIQSVGRAFAVRQLIRKYGIEYTVELAKTDAKKKHREWLAELSERERMEAERHHQEYEARVQETKRIRREQAEAARLLEEERIAQDTRKEAERRMIEERRMTEKTMMTQEKSVKEEYLAEEGVETTVTVERRVTMEKVTIVQESYEEHIYRLSDTEAHAKEALAIETDEESLSTDGMDSVDHQAIGKIEDEGAAMDQEYEEALRLQADEREMMQQEEDEQHRLQYLLKEEEERLLQQTEISLMAHEEEELRTFLDQEWQLRFDEQKQLTAEDEVERARLNLLKLEKLENYDQSYSLDVPVLVHGYGPGRVIKYDKDTDMYDVHLAEPSLKDVLTVPSSVIELDDERILSPRTRVNTPFGFGEVIGLDPHVGCYAVHAESEAIIEEDQVLAFVQIRDVIVPAPERETVIVDEKLPIPEEIGIVSVRIIDSRVITQKGKKFIQYKLEINTNNYGTVYCWKRYSTFRNLCDRLHKEAGVKKKNIPQIPHRQIIGNFSQKTIGERAEKLNRFLNAAVKADHLQWGIRVDDNLAVYKRRVKKRRNTSRQE</sequence>
<dbReference type="HOGENOM" id="CLU_449398_0_0_1"/>
<evidence type="ECO:0000259" key="8">
    <source>
        <dbReference type="PROSITE" id="PS50195"/>
    </source>
</evidence>